<gene>
    <name evidence="1" type="ORF">CH357_08155</name>
</gene>
<dbReference type="RefSeq" id="WP_100706266.1">
    <property type="nucleotide sequence ID" value="NZ_NPDL01000001.1"/>
</dbReference>
<organism evidence="1 2">
    <name type="scientific">Leptospira hartskeerlii</name>
    <dbReference type="NCBI Taxonomy" id="2023177"/>
    <lineage>
        <taxon>Bacteria</taxon>
        <taxon>Pseudomonadati</taxon>
        <taxon>Spirochaetota</taxon>
        <taxon>Spirochaetia</taxon>
        <taxon>Leptospirales</taxon>
        <taxon>Leptospiraceae</taxon>
        <taxon>Leptospira</taxon>
    </lineage>
</organism>
<dbReference type="OrthoDB" id="343091at2"/>
<dbReference type="Proteomes" id="UP000232196">
    <property type="component" value="Unassembled WGS sequence"/>
</dbReference>
<keyword evidence="2" id="KW-1185">Reference proteome</keyword>
<reference evidence="1 2" key="1">
    <citation type="submission" date="2017-07" db="EMBL/GenBank/DDBJ databases">
        <title>Leptospira spp. isolated from tropical soils.</title>
        <authorList>
            <person name="Thibeaux R."/>
            <person name="Iraola G."/>
            <person name="Ferres I."/>
            <person name="Bierque E."/>
            <person name="Girault D."/>
            <person name="Soupe-Gilbert M.-E."/>
            <person name="Picardeau M."/>
            <person name="Goarant C."/>
        </authorList>
    </citation>
    <scope>NUCLEOTIDE SEQUENCE [LARGE SCALE GENOMIC DNA]</scope>
    <source>
        <strain evidence="1 2">MCA1-C-A1</strain>
    </source>
</reference>
<dbReference type="EMBL" id="NPDN01000004">
    <property type="protein sequence ID" value="PJZ25621.1"/>
    <property type="molecule type" value="Genomic_DNA"/>
</dbReference>
<evidence type="ECO:0000313" key="2">
    <source>
        <dbReference type="Proteomes" id="UP000232196"/>
    </source>
</evidence>
<accession>A0A2M9XD44</accession>
<sequence length="221" mass="24083">MKTKAPSLLLSFFLLISCGEDSGNDTVALLALLNRKCKSLPQKITRTDVNVSSSDITYNCYTSGLKYVCKGDGMTVTRNYLSIAQANLGVVNPPDFGNFSFNGERGLAYVFIVLQSNPTVKDTYYTLEYDSSHQLASTTNQLSAPPMIVTWGGYDSAGFATTNDLGSTTAQFLYDFGTTIPSKIVSGSYEITFDIKGWPKTASDPSTEYEYKYGGIAEICQ</sequence>
<protein>
    <recommendedName>
        <fullName evidence="3">Lipoprotein</fullName>
    </recommendedName>
</protein>
<dbReference type="AlphaFoldDB" id="A0A2M9XD44"/>
<proteinExistence type="predicted"/>
<evidence type="ECO:0008006" key="3">
    <source>
        <dbReference type="Google" id="ProtNLM"/>
    </source>
</evidence>
<evidence type="ECO:0000313" key="1">
    <source>
        <dbReference type="EMBL" id="PJZ25621.1"/>
    </source>
</evidence>
<comment type="caution">
    <text evidence="1">The sequence shown here is derived from an EMBL/GenBank/DDBJ whole genome shotgun (WGS) entry which is preliminary data.</text>
</comment>
<name>A0A2M9XD44_9LEPT</name>
<dbReference type="PROSITE" id="PS51257">
    <property type="entry name" value="PROKAR_LIPOPROTEIN"/>
    <property type="match status" value="1"/>
</dbReference>